<keyword evidence="4" id="KW-0067">ATP-binding</keyword>
<dbReference type="GO" id="GO:0006952">
    <property type="term" value="P:defense response"/>
    <property type="evidence" value="ECO:0007669"/>
    <property type="project" value="UniProtKB-KW"/>
</dbReference>
<protein>
    <recommendedName>
        <fullName evidence="5">NB-ARC domain-containing protein</fullName>
    </recommendedName>
</protein>
<evidence type="ECO:0000256" key="2">
    <source>
        <dbReference type="ARBA" id="ARBA00022737"/>
    </source>
</evidence>
<dbReference type="Gene3D" id="1.10.8.430">
    <property type="entry name" value="Helical domain of apoptotic protease-activating factors"/>
    <property type="match status" value="1"/>
</dbReference>
<reference evidence="6 7" key="1">
    <citation type="journal article" date="2024" name="Plant J.">
        <title>Genome sequences and population genomics reveal climatic adaptation and genomic divergence between two closely related sweetgum species.</title>
        <authorList>
            <person name="Xu W.Q."/>
            <person name="Ren C.Q."/>
            <person name="Zhang X.Y."/>
            <person name="Comes H.P."/>
            <person name="Liu X.H."/>
            <person name="Li Y.G."/>
            <person name="Kettle C.J."/>
            <person name="Jalonen R."/>
            <person name="Gaisberger H."/>
            <person name="Ma Y.Z."/>
            <person name="Qiu Y.X."/>
        </authorList>
    </citation>
    <scope>NUCLEOTIDE SEQUENCE [LARGE SCALE GENOMIC DNA]</scope>
    <source>
        <strain evidence="6">Hangzhou</strain>
    </source>
</reference>
<dbReference type="SUPFAM" id="SSF52540">
    <property type="entry name" value="P-loop containing nucleoside triphosphate hydrolases"/>
    <property type="match status" value="1"/>
</dbReference>
<keyword evidence="1" id="KW-0433">Leucine-rich repeat</keyword>
<keyword evidence="4" id="KW-0547">Nucleotide-binding</keyword>
<dbReference type="EMBL" id="JBBPBK010000015">
    <property type="protein sequence ID" value="KAK9269422.1"/>
    <property type="molecule type" value="Genomic_DNA"/>
</dbReference>
<keyword evidence="7" id="KW-1185">Reference proteome</keyword>
<evidence type="ECO:0000256" key="4">
    <source>
        <dbReference type="ARBA" id="ARBA00022840"/>
    </source>
</evidence>
<evidence type="ECO:0000313" key="6">
    <source>
        <dbReference type="EMBL" id="KAK9269422.1"/>
    </source>
</evidence>
<dbReference type="InterPro" id="IPR042197">
    <property type="entry name" value="Apaf_helical"/>
</dbReference>
<sequence>MALYVVFSFIAVIIGDYLVPKIRDSVVGKIVDYLVAPIVDYLLAPIGLQLCYLFSSIGRRLGYLFGYNTNIEEEFQSVAEDFDSRKLILKEIMEALKDDRIDMIGVYGVGGVGKTTLVAAVRKQAKGDNLFDEIVMAAVSQTPNVRRIQGDIADMLDLKLDAESEPGRARQLSARLEKKKRVLVVLDDIWEEIKLEDIGIPFGARHRGCKIILTSRRLDVCDQMQSQKNFSIQVLPGKEAWDLFRKMAGDSVDSPDLHPLAVQIAKECAGLPIAIVTLAAALKNKSLSDWRDAANQLRKSMIQSEKLFTTPELSYNYLKTDEAKSFFLLCCLFRENFNILILDLWKYGMGLGLFQDVDTVDEARERAYRLANDLKSSCLLLDGSNRGRVKMHDIIRDFAISIASKDKHVFLVRTGPGWKEFPRKDTYKRYTAISKF</sequence>
<dbReference type="GO" id="GO:0005524">
    <property type="term" value="F:ATP binding"/>
    <property type="evidence" value="ECO:0007669"/>
    <property type="project" value="UniProtKB-KW"/>
</dbReference>
<evidence type="ECO:0000259" key="5">
    <source>
        <dbReference type="Pfam" id="PF00931"/>
    </source>
</evidence>
<dbReference type="GO" id="GO:0043531">
    <property type="term" value="F:ADP binding"/>
    <property type="evidence" value="ECO:0007669"/>
    <property type="project" value="InterPro"/>
</dbReference>
<dbReference type="Gene3D" id="3.40.50.300">
    <property type="entry name" value="P-loop containing nucleotide triphosphate hydrolases"/>
    <property type="match status" value="1"/>
</dbReference>
<dbReference type="InterPro" id="IPR036388">
    <property type="entry name" value="WH-like_DNA-bd_sf"/>
</dbReference>
<accession>A0AAP0NC08</accession>
<evidence type="ECO:0000313" key="7">
    <source>
        <dbReference type="Proteomes" id="UP001415857"/>
    </source>
</evidence>
<dbReference type="InterPro" id="IPR027417">
    <property type="entry name" value="P-loop_NTPase"/>
</dbReference>
<evidence type="ECO:0000256" key="1">
    <source>
        <dbReference type="ARBA" id="ARBA00022614"/>
    </source>
</evidence>
<dbReference type="Gene3D" id="1.10.10.10">
    <property type="entry name" value="Winged helix-like DNA-binding domain superfamily/Winged helix DNA-binding domain"/>
    <property type="match status" value="1"/>
</dbReference>
<dbReference type="FunFam" id="3.40.50.300:FF:001091">
    <property type="entry name" value="Probable disease resistance protein At1g61300"/>
    <property type="match status" value="1"/>
</dbReference>
<evidence type="ECO:0000256" key="3">
    <source>
        <dbReference type="ARBA" id="ARBA00022821"/>
    </source>
</evidence>
<keyword evidence="3" id="KW-0611">Plant defense</keyword>
<dbReference type="PANTHER" id="PTHR33463:SF198">
    <property type="entry name" value="RPP4C3"/>
    <property type="match status" value="1"/>
</dbReference>
<dbReference type="AlphaFoldDB" id="A0AAP0NC08"/>
<name>A0AAP0NC08_LIQFO</name>
<proteinExistence type="predicted"/>
<dbReference type="Proteomes" id="UP001415857">
    <property type="component" value="Unassembled WGS sequence"/>
</dbReference>
<organism evidence="6 7">
    <name type="scientific">Liquidambar formosana</name>
    <name type="common">Formosan gum</name>
    <dbReference type="NCBI Taxonomy" id="63359"/>
    <lineage>
        <taxon>Eukaryota</taxon>
        <taxon>Viridiplantae</taxon>
        <taxon>Streptophyta</taxon>
        <taxon>Embryophyta</taxon>
        <taxon>Tracheophyta</taxon>
        <taxon>Spermatophyta</taxon>
        <taxon>Magnoliopsida</taxon>
        <taxon>eudicotyledons</taxon>
        <taxon>Gunneridae</taxon>
        <taxon>Pentapetalae</taxon>
        <taxon>Saxifragales</taxon>
        <taxon>Altingiaceae</taxon>
        <taxon>Liquidambar</taxon>
    </lineage>
</organism>
<dbReference type="Pfam" id="PF00931">
    <property type="entry name" value="NB-ARC"/>
    <property type="match status" value="1"/>
</dbReference>
<feature type="domain" description="NB-ARC" evidence="5">
    <location>
        <begin position="89"/>
        <end position="250"/>
    </location>
</feature>
<dbReference type="PRINTS" id="PR00364">
    <property type="entry name" value="DISEASERSIST"/>
</dbReference>
<comment type="caution">
    <text evidence="6">The sequence shown here is derived from an EMBL/GenBank/DDBJ whole genome shotgun (WGS) entry which is preliminary data.</text>
</comment>
<dbReference type="InterPro" id="IPR050905">
    <property type="entry name" value="Plant_NBS-LRR"/>
</dbReference>
<dbReference type="PANTHER" id="PTHR33463">
    <property type="entry name" value="NB-ARC DOMAIN-CONTAINING PROTEIN-RELATED"/>
    <property type="match status" value="1"/>
</dbReference>
<gene>
    <name evidence="6" type="ORF">L1049_001195</name>
</gene>
<keyword evidence="2" id="KW-0677">Repeat</keyword>
<dbReference type="InterPro" id="IPR002182">
    <property type="entry name" value="NB-ARC"/>
</dbReference>